<accession>A0A9W7XA20</accession>
<keyword evidence="3" id="KW-1185">Reference proteome</keyword>
<sequence>MAANLETPSKQYAGVEQVLQQLLDKVTGIDSWCSTAEASLDKLLKKAEATTDRIGRLEARPPPPPPPPPYEGRGPHAQQPQRPAASTPSLHPHRARADGGDAYDLTPPGATRPSASLSGRPMGTATTNTTGMLAGES</sequence>
<feature type="compositionally biased region" description="Pro residues" evidence="1">
    <location>
        <begin position="60"/>
        <end position="70"/>
    </location>
</feature>
<comment type="caution">
    <text evidence="2">The sequence shown here is derived from an EMBL/GenBank/DDBJ whole genome shotgun (WGS) entry which is preliminary data.</text>
</comment>
<evidence type="ECO:0000313" key="2">
    <source>
        <dbReference type="EMBL" id="KAJ1254534.1"/>
    </source>
</evidence>
<organism evidence="2 3">
    <name type="scientific">Paspalum vaginatum</name>
    <name type="common">seashore paspalum</name>
    <dbReference type="NCBI Taxonomy" id="158149"/>
    <lineage>
        <taxon>Eukaryota</taxon>
        <taxon>Viridiplantae</taxon>
        <taxon>Streptophyta</taxon>
        <taxon>Embryophyta</taxon>
        <taxon>Tracheophyta</taxon>
        <taxon>Spermatophyta</taxon>
        <taxon>Magnoliopsida</taxon>
        <taxon>Liliopsida</taxon>
        <taxon>Poales</taxon>
        <taxon>Poaceae</taxon>
        <taxon>PACMAD clade</taxon>
        <taxon>Panicoideae</taxon>
        <taxon>Andropogonodae</taxon>
        <taxon>Paspaleae</taxon>
        <taxon>Paspalinae</taxon>
        <taxon>Paspalum</taxon>
    </lineage>
</organism>
<dbReference type="EMBL" id="MU630013">
    <property type="protein sequence ID" value="KAJ1254534.1"/>
    <property type="molecule type" value="Genomic_DNA"/>
</dbReference>
<dbReference type="AlphaFoldDB" id="A0A9W7XA20"/>
<gene>
    <name evidence="2" type="ORF">BS78_K037600</name>
</gene>
<feature type="compositionally biased region" description="Basic and acidic residues" evidence="1">
    <location>
        <begin position="47"/>
        <end position="59"/>
    </location>
</feature>
<dbReference type="Proteomes" id="UP001164776">
    <property type="component" value="Unassembled WGS sequence"/>
</dbReference>
<name>A0A9W7XA20_9POAL</name>
<feature type="region of interest" description="Disordered" evidence="1">
    <location>
        <begin position="47"/>
        <end position="137"/>
    </location>
</feature>
<protein>
    <submittedName>
        <fullName evidence="2">Uncharacterized protein</fullName>
    </submittedName>
</protein>
<feature type="compositionally biased region" description="Polar residues" evidence="1">
    <location>
        <begin position="78"/>
        <end position="89"/>
    </location>
</feature>
<dbReference type="OrthoDB" id="718592at2759"/>
<reference evidence="2 3" key="1">
    <citation type="submission" date="2022-10" db="EMBL/GenBank/DDBJ databases">
        <title>WGS assembly of Paspalum vaginatum 540-79.</title>
        <authorList>
            <person name="Sun G."/>
            <person name="Wase N."/>
            <person name="Shu S."/>
            <person name="Jenkins J."/>
            <person name="Zhou B."/>
            <person name="Torres-Rodriguez J."/>
            <person name="Chen C."/>
            <person name="Sandor L."/>
            <person name="Plott C."/>
            <person name="Yoshinga Y."/>
            <person name="Daum C."/>
            <person name="Qi P."/>
            <person name="Barry K."/>
            <person name="Lipzen A."/>
            <person name="Berry L."/>
            <person name="Pedersen C."/>
            <person name="Gottilla T."/>
            <person name="Foltz A."/>
            <person name="Yu H."/>
            <person name="O'Malley R."/>
            <person name="Zhang C."/>
            <person name="Devos K."/>
            <person name="Sigmon B."/>
            <person name="Yu B."/>
            <person name="Obata T."/>
            <person name="Schmutz J."/>
            <person name="Schnable J."/>
        </authorList>
    </citation>
    <scope>NUCLEOTIDE SEQUENCE [LARGE SCALE GENOMIC DNA]</scope>
    <source>
        <strain evidence="3">cv. 540-79</strain>
    </source>
</reference>
<proteinExistence type="predicted"/>
<evidence type="ECO:0000313" key="3">
    <source>
        <dbReference type="Proteomes" id="UP001164776"/>
    </source>
</evidence>
<evidence type="ECO:0000256" key="1">
    <source>
        <dbReference type="SAM" id="MobiDB-lite"/>
    </source>
</evidence>